<dbReference type="SMART" id="SM00382">
    <property type="entry name" value="AAA"/>
    <property type="match status" value="1"/>
</dbReference>
<evidence type="ECO:0000256" key="2">
    <source>
        <dbReference type="ARBA" id="ARBA00022741"/>
    </source>
</evidence>
<dbReference type="Proteomes" id="UP000283095">
    <property type="component" value="Chromosome"/>
</dbReference>
<dbReference type="SUPFAM" id="SSF52540">
    <property type="entry name" value="P-loop containing nucleoside triphosphate hydrolases"/>
    <property type="match status" value="1"/>
</dbReference>
<protein>
    <submittedName>
        <fullName evidence="5">ABC transporter ATP-binding protein</fullName>
    </submittedName>
</protein>
<dbReference type="InterPro" id="IPR003439">
    <property type="entry name" value="ABC_transporter-like_ATP-bd"/>
</dbReference>
<organism evidence="5 6">
    <name type="scientific">Peribacillus asahii</name>
    <dbReference type="NCBI Taxonomy" id="228899"/>
    <lineage>
        <taxon>Bacteria</taxon>
        <taxon>Bacillati</taxon>
        <taxon>Bacillota</taxon>
        <taxon>Bacilli</taxon>
        <taxon>Bacillales</taxon>
        <taxon>Bacillaceae</taxon>
        <taxon>Peribacillus</taxon>
    </lineage>
</organism>
<evidence type="ECO:0000256" key="3">
    <source>
        <dbReference type="ARBA" id="ARBA00022840"/>
    </source>
</evidence>
<dbReference type="Pfam" id="PF00005">
    <property type="entry name" value="ABC_tran"/>
    <property type="match status" value="1"/>
</dbReference>
<name>A0A3Q9RLL0_9BACI</name>
<dbReference type="InterPro" id="IPR003593">
    <property type="entry name" value="AAA+_ATPase"/>
</dbReference>
<keyword evidence="2" id="KW-0547">Nucleotide-binding</keyword>
<evidence type="ECO:0000256" key="1">
    <source>
        <dbReference type="ARBA" id="ARBA00022448"/>
    </source>
</evidence>
<evidence type="ECO:0000313" key="6">
    <source>
        <dbReference type="Proteomes" id="UP000283095"/>
    </source>
</evidence>
<dbReference type="GO" id="GO:0005524">
    <property type="term" value="F:ATP binding"/>
    <property type="evidence" value="ECO:0007669"/>
    <property type="project" value="UniProtKB-KW"/>
</dbReference>
<dbReference type="Gene3D" id="3.40.50.300">
    <property type="entry name" value="P-loop containing nucleotide triphosphate hydrolases"/>
    <property type="match status" value="1"/>
</dbReference>
<proteinExistence type="predicted"/>
<sequence length="215" mass="23825">MKGKSKGAYGEMFVLEKVVYKGIINLDYLEVKSGVVTCLVGESGAGKTTLLRLLNRMKDIDSGKILYRDTPIEQFNPIAYRRKVTMLSQTALIFPGTIEHNLQVGLELTGRPACSLAELEEVLEIVQLQKGLSEDAETLSGGEKQRVALARLLLLQPEVYLLDEPTAALDEETELKVMTRFLAKVKEAGGSVIMITHSKKLVEQCADRTIMLKKQ</sequence>
<dbReference type="PANTHER" id="PTHR43423:SF1">
    <property type="entry name" value="ABC TRANSPORTER I FAMILY MEMBER 17"/>
    <property type="match status" value="1"/>
</dbReference>
<keyword evidence="1" id="KW-0813">Transport</keyword>
<evidence type="ECO:0000313" key="5">
    <source>
        <dbReference type="EMBL" id="AZV42067.1"/>
    </source>
</evidence>
<dbReference type="GO" id="GO:0016887">
    <property type="term" value="F:ATP hydrolysis activity"/>
    <property type="evidence" value="ECO:0007669"/>
    <property type="project" value="InterPro"/>
</dbReference>
<dbReference type="InterPro" id="IPR017871">
    <property type="entry name" value="ABC_transporter-like_CS"/>
</dbReference>
<dbReference type="InterPro" id="IPR027417">
    <property type="entry name" value="P-loop_NTPase"/>
</dbReference>
<keyword evidence="3 5" id="KW-0067">ATP-binding</keyword>
<dbReference type="KEGG" id="pasa:BAOM_1457"/>
<dbReference type="PROSITE" id="PS00211">
    <property type="entry name" value="ABC_TRANSPORTER_1"/>
    <property type="match status" value="1"/>
</dbReference>
<dbReference type="PANTHER" id="PTHR43423">
    <property type="entry name" value="ABC TRANSPORTER I FAMILY MEMBER 17"/>
    <property type="match status" value="1"/>
</dbReference>
<dbReference type="EMBL" id="CP026095">
    <property type="protein sequence ID" value="AZV42067.1"/>
    <property type="molecule type" value="Genomic_DNA"/>
</dbReference>
<evidence type="ECO:0000259" key="4">
    <source>
        <dbReference type="PROSITE" id="PS50893"/>
    </source>
</evidence>
<dbReference type="PROSITE" id="PS50893">
    <property type="entry name" value="ABC_TRANSPORTER_2"/>
    <property type="match status" value="1"/>
</dbReference>
<feature type="domain" description="ABC transporter" evidence="4">
    <location>
        <begin position="9"/>
        <end position="215"/>
    </location>
</feature>
<gene>
    <name evidence="5" type="ORF">BAOM_1457</name>
</gene>
<dbReference type="AlphaFoldDB" id="A0A3Q9RLL0"/>
<accession>A0A3Q9RLL0</accession>
<reference evidence="5 6" key="1">
    <citation type="submission" date="2018-01" db="EMBL/GenBank/DDBJ databases">
        <title>Bacillus asahii Genome sequencing and assembly.</title>
        <authorList>
            <person name="Jiang H."/>
            <person name="Feng Y."/>
            <person name="Zhao F."/>
            <person name="Lin X."/>
        </authorList>
    </citation>
    <scope>NUCLEOTIDE SEQUENCE [LARGE SCALE GENOMIC DNA]</scope>
    <source>
        <strain evidence="5 6">OM18</strain>
    </source>
</reference>